<name>A0A5D4TUR7_9BACI</name>
<comment type="caution">
    <text evidence="2">The sequence shown here is derived from an EMBL/GenBank/DDBJ whole genome shotgun (WGS) entry which is preliminary data.</text>
</comment>
<evidence type="ECO:0000256" key="1">
    <source>
        <dbReference type="SAM" id="Coils"/>
    </source>
</evidence>
<dbReference type="EMBL" id="VTEW01000008">
    <property type="protein sequence ID" value="TYS78498.1"/>
    <property type="molecule type" value="Genomic_DNA"/>
</dbReference>
<dbReference type="RefSeq" id="WP_148991935.1">
    <property type="nucleotide sequence ID" value="NZ_VTEW01000008.1"/>
</dbReference>
<proteinExistence type="predicted"/>
<dbReference type="AlphaFoldDB" id="A0A5D4TUR7"/>
<gene>
    <name evidence="2" type="ORF">FZC80_12150</name>
</gene>
<reference evidence="2 3" key="1">
    <citation type="submission" date="2019-08" db="EMBL/GenBank/DDBJ databases">
        <title>Bacillus genomes from the desert of Cuatro Cienegas, Coahuila.</title>
        <authorList>
            <person name="Olmedo-Alvarez G."/>
        </authorList>
    </citation>
    <scope>NUCLEOTIDE SEQUENCE [LARGE SCALE GENOMIC DNA]</scope>
    <source>
        <strain evidence="2 3">CH451a_14T</strain>
    </source>
</reference>
<organism evidence="2 3">
    <name type="scientific">Rossellomorea aquimaris</name>
    <dbReference type="NCBI Taxonomy" id="189382"/>
    <lineage>
        <taxon>Bacteria</taxon>
        <taxon>Bacillati</taxon>
        <taxon>Bacillota</taxon>
        <taxon>Bacilli</taxon>
        <taxon>Bacillales</taxon>
        <taxon>Bacillaceae</taxon>
        <taxon>Rossellomorea</taxon>
    </lineage>
</organism>
<dbReference type="OrthoDB" id="2862130at2"/>
<sequence length="245" mass="28895">MKIPKKPTILVTKERSLFKEFSLVSRQNMALVQDNHLSKKSLKEVKKMEETLKEILGKLEKIDDRFEEQEKSINARFDEQDQKFNARLDQQDKKFGDRFDELEGKFNTRLDQQDKKFDARLDGLEGKVNTRLDQQDQKFDARLDELEGKVNTRLDQQDQKFSARLDKHDKAFARQENKSEAIYKRLSNLETGQDEIKEIAKRIETSQNEDVIALLRTFHTKIDSKTEVLNSRLFNAETDIQKLKK</sequence>
<evidence type="ECO:0008006" key="4">
    <source>
        <dbReference type="Google" id="ProtNLM"/>
    </source>
</evidence>
<keyword evidence="1" id="KW-0175">Coiled coil</keyword>
<feature type="coiled-coil region" evidence="1">
    <location>
        <begin position="45"/>
        <end position="72"/>
    </location>
</feature>
<evidence type="ECO:0000313" key="2">
    <source>
        <dbReference type="EMBL" id="TYS78498.1"/>
    </source>
</evidence>
<accession>A0A5D4TUR7</accession>
<evidence type="ECO:0000313" key="3">
    <source>
        <dbReference type="Proteomes" id="UP000325054"/>
    </source>
</evidence>
<protein>
    <recommendedName>
        <fullName evidence="4">Chromosome partition protein Smc</fullName>
    </recommendedName>
</protein>
<dbReference type="Gene3D" id="1.20.120.20">
    <property type="entry name" value="Apolipoprotein"/>
    <property type="match status" value="1"/>
</dbReference>
<dbReference type="Proteomes" id="UP000325054">
    <property type="component" value="Unassembled WGS sequence"/>
</dbReference>